<dbReference type="InterPro" id="IPR003346">
    <property type="entry name" value="Transposase_20"/>
</dbReference>
<reference evidence="2 3" key="1">
    <citation type="submission" date="2018-11" db="EMBL/GenBank/DDBJ databases">
        <title>Genome sequencing of Paenibacillus sp. KCOM 3021 (= ChDC PVNT-B20).</title>
        <authorList>
            <person name="Kook J.-K."/>
            <person name="Park S.-N."/>
            <person name="Lim Y.K."/>
        </authorList>
    </citation>
    <scope>NUCLEOTIDE SEQUENCE [LARGE SCALE GENOMIC DNA]</scope>
    <source>
        <strain evidence="2 3">KCOM 3021</strain>
    </source>
</reference>
<dbReference type="Proteomes" id="UP000267017">
    <property type="component" value="Unassembled WGS sequence"/>
</dbReference>
<evidence type="ECO:0000259" key="1">
    <source>
        <dbReference type="Pfam" id="PF02371"/>
    </source>
</evidence>
<proteinExistence type="predicted"/>
<dbReference type="RefSeq" id="WP_082207641.1">
    <property type="nucleotide sequence ID" value="NZ_RRCN01000001.1"/>
</dbReference>
<evidence type="ECO:0000313" key="3">
    <source>
        <dbReference type="Proteomes" id="UP000267017"/>
    </source>
</evidence>
<sequence>MTAITLAAEIGSFARFRSSAQLMAYLGLVPREYSPAKALGGEA</sequence>
<dbReference type="GO" id="GO:0003677">
    <property type="term" value="F:DNA binding"/>
    <property type="evidence" value="ECO:0007669"/>
    <property type="project" value="InterPro"/>
</dbReference>
<dbReference type="GO" id="GO:0004803">
    <property type="term" value="F:transposase activity"/>
    <property type="evidence" value="ECO:0007669"/>
    <property type="project" value="InterPro"/>
</dbReference>
<feature type="domain" description="Transposase IS116/IS110/IS902 C-terminal" evidence="1">
    <location>
        <begin position="1"/>
        <end position="37"/>
    </location>
</feature>
<comment type="caution">
    <text evidence="2">The sequence shown here is derived from an EMBL/GenBank/DDBJ whole genome shotgun (WGS) entry which is preliminary data.</text>
</comment>
<name>A0A3P3TVU9_9BACL</name>
<protein>
    <recommendedName>
        <fullName evidence="1">Transposase IS116/IS110/IS902 C-terminal domain-containing protein</fullName>
    </recommendedName>
</protein>
<keyword evidence="3" id="KW-1185">Reference proteome</keyword>
<accession>A0A3P3TVU9</accession>
<gene>
    <name evidence="2" type="ORF">EHV15_04355</name>
</gene>
<evidence type="ECO:0000313" key="2">
    <source>
        <dbReference type="EMBL" id="RRJ62265.1"/>
    </source>
</evidence>
<dbReference type="EMBL" id="RRCN01000001">
    <property type="protein sequence ID" value="RRJ62265.1"/>
    <property type="molecule type" value="Genomic_DNA"/>
</dbReference>
<organism evidence="2 3">
    <name type="scientific">Paenibacillus oralis</name>
    <dbReference type="NCBI Taxonomy" id="2490856"/>
    <lineage>
        <taxon>Bacteria</taxon>
        <taxon>Bacillati</taxon>
        <taxon>Bacillota</taxon>
        <taxon>Bacilli</taxon>
        <taxon>Bacillales</taxon>
        <taxon>Paenibacillaceae</taxon>
        <taxon>Paenibacillus</taxon>
    </lineage>
</organism>
<dbReference type="GO" id="GO:0006313">
    <property type="term" value="P:DNA transposition"/>
    <property type="evidence" value="ECO:0007669"/>
    <property type="project" value="InterPro"/>
</dbReference>
<dbReference type="Pfam" id="PF02371">
    <property type="entry name" value="Transposase_20"/>
    <property type="match status" value="1"/>
</dbReference>
<dbReference type="OrthoDB" id="3191145at2"/>
<dbReference type="GeneID" id="300402026"/>
<dbReference type="AlphaFoldDB" id="A0A3P3TVU9"/>